<proteinExistence type="predicted"/>
<evidence type="ECO:0000313" key="1">
    <source>
        <dbReference type="EMBL" id="MDI3407669.1"/>
    </source>
</evidence>
<gene>
    <name evidence="1" type="ORF">QIS96_28125</name>
</gene>
<organism evidence="1 2">
    <name type="scientific">Streptomyces cavernicola</name>
    <dbReference type="NCBI Taxonomy" id="3043613"/>
    <lineage>
        <taxon>Bacteria</taxon>
        <taxon>Bacillati</taxon>
        <taxon>Actinomycetota</taxon>
        <taxon>Actinomycetes</taxon>
        <taxon>Kitasatosporales</taxon>
        <taxon>Streptomycetaceae</taxon>
        <taxon>Streptomyces</taxon>
    </lineage>
</organism>
<dbReference type="Proteomes" id="UP001223978">
    <property type="component" value="Unassembled WGS sequence"/>
</dbReference>
<name>A0ABT6SI29_9ACTN</name>
<comment type="caution">
    <text evidence="1">The sequence shown here is derived from an EMBL/GenBank/DDBJ whole genome shotgun (WGS) entry which is preliminary data.</text>
</comment>
<sequence length="90" mass="9538">MPHTVTGRFDDGSAYQVQITGDAVRPVVGSTRAAALFELHLGESIPLSPTGPLRTVAGNDEEAVLAVLHRYSNVLESRRSGHGRTAQVTA</sequence>
<dbReference type="EMBL" id="JASCIQ010000035">
    <property type="protein sequence ID" value="MDI3407669.1"/>
    <property type="molecule type" value="Genomic_DNA"/>
</dbReference>
<accession>A0ABT6SI29</accession>
<reference evidence="1 2" key="1">
    <citation type="submission" date="2023-05" db="EMBL/GenBank/DDBJ databases">
        <title>Draft genome sequence of Streptomyces sp. B-S-A6 isolated from a cave soil in Thailand.</title>
        <authorList>
            <person name="Chamroensaksri N."/>
            <person name="Muangham S."/>
        </authorList>
    </citation>
    <scope>NUCLEOTIDE SEQUENCE [LARGE SCALE GENOMIC DNA]</scope>
    <source>
        <strain evidence="1 2">B-S-A6</strain>
    </source>
</reference>
<protein>
    <submittedName>
        <fullName evidence="1">Uncharacterized protein</fullName>
    </submittedName>
</protein>
<dbReference type="RefSeq" id="WP_282545582.1">
    <property type="nucleotide sequence ID" value="NZ_JASCIQ010000035.1"/>
</dbReference>
<evidence type="ECO:0000313" key="2">
    <source>
        <dbReference type="Proteomes" id="UP001223978"/>
    </source>
</evidence>
<keyword evidence="2" id="KW-1185">Reference proteome</keyword>